<accession>A0A409YIR9</accession>
<evidence type="ECO:0000256" key="1">
    <source>
        <dbReference type="SAM" id="MobiDB-lite"/>
    </source>
</evidence>
<keyword evidence="3" id="KW-1185">Reference proteome</keyword>
<sequence>MSHSSSSINRSPSLASFRSPSPSSSSFPFPSIPPSSYPHNNNIVNVARRSTMSNHIIIIWEYIRPVVSSYHVLKYPTEGLPQSIVAALEIIHPEIIHIGTLLEHNVYPLDHEELVLNWVKWCAPLCAQQTWGPSMIEALEVYPEVHPNIVGHTLIFISPTDNSERNHSIPTPASFWTTTSSPYAPISEIYEPLIATSIWHAEAGPNERQTLDG</sequence>
<name>A0A409YIR9_9AGAR</name>
<organism evidence="2 3">
    <name type="scientific">Panaeolus cyanescens</name>
    <dbReference type="NCBI Taxonomy" id="181874"/>
    <lineage>
        <taxon>Eukaryota</taxon>
        <taxon>Fungi</taxon>
        <taxon>Dikarya</taxon>
        <taxon>Basidiomycota</taxon>
        <taxon>Agaricomycotina</taxon>
        <taxon>Agaricomycetes</taxon>
        <taxon>Agaricomycetidae</taxon>
        <taxon>Agaricales</taxon>
        <taxon>Agaricineae</taxon>
        <taxon>Galeropsidaceae</taxon>
        <taxon>Panaeolus</taxon>
    </lineage>
</organism>
<protein>
    <submittedName>
        <fullName evidence="2">Uncharacterized protein</fullName>
    </submittedName>
</protein>
<evidence type="ECO:0000313" key="3">
    <source>
        <dbReference type="Proteomes" id="UP000284842"/>
    </source>
</evidence>
<feature type="region of interest" description="Disordered" evidence="1">
    <location>
        <begin position="1"/>
        <end position="22"/>
    </location>
</feature>
<dbReference type="Proteomes" id="UP000284842">
    <property type="component" value="Unassembled WGS sequence"/>
</dbReference>
<proteinExistence type="predicted"/>
<evidence type="ECO:0000313" key="2">
    <source>
        <dbReference type="EMBL" id="PPR02933.1"/>
    </source>
</evidence>
<comment type="caution">
    <text evidence="2">The sequence shown here is derived from an EMBL/GenBank/DDBJ whole genome shotgun (WGS) entry which is preliminary data.</text>
</comment>
<reference evidence="2 3" key="1">
    <citation type="journal article" date="2018" name="Evol. Lett.">
        <title>Horizontal gene cluster transfer increased hallucinogenic mushroom diversity.</title>
        <authorList>
            <person name="Reynolds H.T."/>
            <person name="Vijayakumar V."/>
            <person name="Gluck-Thaler E."/>
            <person name="Korotkin H.B."/>
            <person name="Matheny P.B."/>
            <person name="Slot J.C."/>
        </authorList>
    </citation>
    <scope>NUCLEOTIDE SEQUENCE [LARGE SCALE GENOMIC DNA]</scope>
    <source>
        <strain evidence="2 3">2629</strain>
    </source>
</reference>
<gene>
    <name evidence="2" type="ORF">CVT24_012176</name>
</gene>
<dbReference type="EMBL" id="NHTK01001126">
    <property type="protein sequence ID" value="PPR02933.1"/>
    <property type="molecule type" value="Genomic_DNA"/>
</dbReference>
<dbReference type="AlphaFoldDB" id="A0A409YIR9"/>
<dbReference type="InParanoid" id="A0A409YIR9"/>